<feature type="compositionally biased region" description="Basic residues" evidence="1">
    <location>
        <begin position="84"/>
        <end position="96"/>
    </location>
</feature>
<dbReference type="Proteomes" id="UP000015106">
    <property type="component" value="Chromosome 3"/>
</dbReference>
<name>A0A8R7PP37_TRIUA</name>
<reference evidence="3" key="1">
    <citation type="journal article" date="2013" name="Nature">
        <title>Draft genome of the wheat A-genome progenitor Triticum urartu.</title>
        <authorList>
            <person name="Ling H.Q."/>
            <person name="Zhao S."/>
            <person name="Liu D."/>
            <person name="Wang J."/>
            <person name="Sun H."/>
            <person name="Zhang C."/>
            <person name="Fan H."/>
            <person name="Li D."/>
            <person name="Dong L."/>
            <person name="Tao Y."/>
            <person name="Gao C."/>
            <person name="Wu H."/>
            <person name="Li Y."/>
            <person name="Cui Y."/>
            <person name="Guo X."/>
            <person name="Zheng S."/>
            <person name="Wang B."/>
            <person name="Yu K."/>
            <person name="Liang Q."/>
            <person name="Yang W."/>
            <person name="Lou X."/>
            <person name="Chen J."/>
            <person name="Feng M."/>
            <person name="Jian J."/>
            <person name="Zhang X."/>
            <person name="Luo G."/>
            <person name="Jiang Y."/>
            <person name="Liu J."/>
            <person name="Wang Z."/>
            <person name="Sha Y."/>
            <person name="Zhang B."/>
            <person name="Wu H."/>
            <person name="Tang D."/>
            <person name="Shen Q."/>
            <person name="Xue P."/>
            <person name="Zou S."/>
            <person name="Wang X."/>
            <person name="Liu X."/>
            <person name="Wang F."/>
            <person name="Yang Y."/>
            <person name="An X."/>
            <person name="Dong Z."/>
            <person name="Zhang K."/>
            <person name="Zhang X."/>
            <person name="Luo M.C."/>
            <person name="Dvorak J."/>
            <person name="Tong Y."/>
            <person name="Wang J."/>
            <person name="Yang H."/>
            <person name="Li Z."/>
            <person name="Wang D."/>
            <person name="Zhang A."/>
            <person name="Wang J."/>
        </authorList>
    </citation>
    <scope>NUCLEOTIDE SEQUENCE</scope>
    <source>
        <strain evidence="3">cv. G1812</strain>
    </source>
</reference>
<dbReference type="Gramene" id="TuG1812G0300000968.01.T01">
    <property type="protein sequence ID" value="TuG1812G0300000968.01.T01.cds473069"/>
    <property type="gene ID" value="TuG1812G0300000968.01"/>
</dbReference>
<feature type="region of interest" description="Disordered" evidence="1">
    <location>
        <begin position="1"/>
        <end position="105"/>
    </location>
</feature>
<evidence type="ECO:0000256" key="1">
    <source>
        <dbReference type="SAM" id="MobiDB-lite"/>
    </source>
</evidence>
<feature type="compositionally biased region" description="Basic residues" evidence="1">
    <location>
        <begin position="1"/>
        <end position="10"/>
    </location>
</feature>
<accession>A0A8R7PP37</accession>
<dbReference type="EnsemblPlants" id="TuG1812G0300000968.01.T01">
    <property type="protein sequence ID" value="TuG1812G0300000968.01.T01.cds473069"/>
    <property type="gene ID" value="TuG1812G0300000968.01"/>
</dbReference>
<feature type="compositionally biased region" description="Polar residues" evidence="1">
    <location>
        <begin position="51"/>
        <end position="64"/>
    </location>
</feature>
<dbReference type="AlphaFoldDB" id="A0A8R7PP37"/>
<proteinExistence type="predicted"/>
<evidence type="ECO:0000313" key="3">
    <source>
        <dbReference type="Proteomes" id="UP000015106"/>
    </source>
</evidence>
<reference evidence="2" key="2">
    <citation type="submission" date="2018-03" db="EMBL/GenBank/DDBJ databases">
        <title>The Triticum urartu genome reveals the dynamic nature of wheat genome evolution.</title>
        <authorList>
            <person name="Ling H."/>
            <person name="Ma B."/>
            <person name="Shi X."/>
            <person name="Liu H."/>
            <person name="Dong L."/>
            <person name="Sun H."/>
            <person name="Cao Y."/>
            <person name="Gao Q."/>
            <person name="Zheng S."/>
            <person name="Li Y."/>
            <person name="Yu Y."/>
            <person name="Du H."/>
            <person name="Qi M."/>
            <person name="Li Y."/>
            <person name="Yu H."/>
            <person name="Cui Y."/>
            <person name="Wang N."/>
            <person name="Chen C."/>
            <person name="Wu H."/>
            <person name="Zhao Y."/>
            <person name="Zhang J."/>
            <person name="Li Y."/>
            <person name="Zhou W."/>
            <person name="Zhang B."/>
            <person name="Hu W."/>
            <person name="Eijk M."/>
            <person name="Tang J."/>
            <person name="Witsenboer H."/>
            <person name="Zhao S."/>
            <person name="Li Z."/>
            <person name="Zhang A."/>
            <person name="Wang D."/>
            <person name="Liang C."/>
        </authorList>
    </citation>
    <scope>NUCLEOTIDE SEQUENCE [LARGE SCALE GENOMIC DNA]</scope>
    <source>
        <strain evidence="2">cv. G1812</strain>
    </source>
</reference>
<reference evidence="2" key="3">
    <citation type="submission" date="2022-06" db="UniProtKB">
        <authorList>
            <consortium name="EnsemblPlants"/>
        </authorList>
    </citation>
    <scope>IDENTIFICATION</scope>
</reference>
<feature type="compositionally biased region" description="Low complexity" evidence="1">
    <location>
        <begin position="30"/>
        <end position="45"/>
    </location>
</feature>
<organism evidence="2 3">
    <name type="scientific">Triticum urartu</name>
    <name type="common">Red wild einkorn</name>
    <name type="synonym">Crithodium urartu</name>
    <dbReference type="NCBI Taxonomy" id="4572"/>
    <lineage>
        <taxon>Eukaryota</taxon>
        <taxon>Viridiplantae</taxon>
        <taxon>Streptophyta</taxon>
        <taxon>Embryophyta</taxon>
        <taxon>Tracheophyta</taxon>
        <taxon>Spermatophyta</taxon>
        <taxon>Magnoliopsida</taxon>
        <taxon>Liliopsida</taxon>
        <taxon>Poales</taxon>
        <taxon>Poaceae</taxon>
        <taxon>BOP clade</taxon>
        <taxon>Pooideae</taxon>
        <taxon>Triticodae</taxon>
        <taxon>Triticeae</taxon>
        <taxon>Triticinae</taxon>
        <taxon>Triticum</taxon>
    </lineage>
</organism>
<sequence>MPTRRKRRLKASPSLAPDTRRQAFARVNLSSPAHQASASPPSSHQGPTRPDLTTFTLRSRSAPPSTAELHCLHPGLPHCPSSNHRPRGRTSSRRPNHAAGHLVPN</sequence>
<evidence type="ECO:0000313" key="2">
    <source>
        <dbReference type="EnsemblPlants" id="TuG1812G0300000968.01.T01.cds473069"/>
    </source>
</evidence>
<protein>
    <submittedName>
        <fullName evidence="2">Uncharacterized protein</fullName>
    </submittedName>
</protein>
<keyword evidence="3" id="KW-1185">Reference proteome</keyword>